<accession>A0A919TYR8</accession>
<dbReference type="PANTHER" id="PTHR34385">
    <property type="entry name" value="D-ALANYL-D-ALANINE CARBOXYPEPTIDASE"/>
    <property type="match status" value="1"/>
</dbReference>
<dbReference type="InterPro" id="IPR003709">
    <property type="entry name" value="VanY-like_core_dom"/>
</dbReference>
<sequence>MRAASRGSHAAPRRLRAPAGRSTAGRHSAATVAGGDGIAALGAVLRSVPGTPRQLVVTSVVFWAIAGGMFSGHEVAAHRHAVAAEARRHAVVAEQAQIASDDVHTLDRMADASRRHESARILVSNRQAMFDTAGRAQKVVLAASTLATGTVDAFDDPQLPADLPPDLAGLDEALARVRDALAAQDAVTARALVGDMEQRVLAAAQTHASTAAERIVTDVAVVPDDQHAVVVGDMVARVQQAAAVIDVVGAAQAAVSADGAATAVAQAASVERARVASSAATARSGVDRGAWGGNVNGKIPVSALSSPTFDPKVKLRDDAARALDRLNTAFRAKFGRDVVVGDSYRSLAAQFSTKEQRPTLAAAPGTSNHGWGLAVDLTGGIDDAASAQHRWMDAHAGEFGWVNPDWAKAERFEPWHWEYVG</sequence>
<dbReference type="AlphaFoldDB" id="A0A919TYR8"/>
<gene>
    <name evidence="3" type="ORF">Cch01nite_07420</name>
</gene>
<dbReference type="GO" id="GO:0006508">
    <property type="term" value="P:proteolysis"/>
    <property type="evidence" value="ECO:0007669"/>
    <property type="project" value="InterPro"/>
</dbReference>
<feature type="region of interest" description="Disordered" evidence="1">
    <location>
        <begin position="1"/>
        <end position="27"/>
    </location>
</feature>
<dbReference type="InterPro" id="IPR052179">
    <property type="entry name" value="DD-CPase-like"/>
</dbReference>
<evidence type="ECO:0000259" key="2">
    <source>
        <dbReference type="Pfam" id="PF02557"/>
    </source>
</evidence>
<feature type="domain" description="D-alanyl-D-alanine carboxypeptidase-like core" evidence="2">
    <location>
        <begin position="314"/>
        <end position="421"/>
    </location>
</feature>
<dbReference type="RefSeq" id="WP_203748746.1">
    <property type="nucleotide sequence ID" value="NZ_BONK01000002.1"/>
</dbReference>
<dbReference type="Proteomes" id="UP000632740">
    <property type="component" value="Unassembled WGS sequence"/>
</dbReference>
<name>A0A919TYR8_9CELL</name>
<dbReference type="SUPFAM" id="SSF55166">
    <property type="entry name" value="Hedgehog/DD-peptidase"/>
    <property type="match status" value="1"/>
</dbReference>
<dbReference type="CDD" id="cd14814">
    <property type="entry name" value="Peptidase_M15"/>
    <property type="match status" value="1"/>
</dbReference>
<evidence type="ECO:0000313" key="4">
    <source>
        <dbReference type="Proteomes" id="UP000632740"/>
    </source>
</evidence>
<evidence type="ECO:0000256" key="1">
    <source>
        <dbReference type="SAM" id="MobiDB-lite"/>
    </source>
</evidence>
<dbReference type="PANTHER" id="PTHR34385:SF1">
    <property type="entry name" value="PEPTIDOGLYCAN L-ALANYL-D-GLUTAMATE ENDOPEPTIDASE CWLK"/>
    <property type="match status" value="1"/>
</dbReference>
<evidence type="ECO:0000313" key="3">
    <source>
        <dbReference type="EMBL" id="GIG20018.1"/>
    </source>
</evidence>
<dbReference type="InterPro" id="IPR009045">
    <property type="entry name" value="Zn_M74/Hedgehog-like"/>
</dbReference>
<comment type="caution">
    <text evidence="3">The sequence shown here is derived from an EMBL/GenBank/DDBJ whole genome shotgun (WGS) entry which is preliminary data.</text>
</comment>
<organism evidence="3 4">
    <name type="scientific">Cellulomonas chitinilytica</name>
    <dbReference type="NCBI Taxonomy" id="398759"/>
    <lineage>
        <taxon>Bacteria</taxon>
        <taxon>Bacillati</taxon>
        <taxon>Actinomycetota</taxon>
        <taxon>Actinomycetes</taxon>
        <taxon>Micrococcales</taxon>
        <taxon>Cellulomonadaceae</taxon>
        <taxon>Cellulomonas</taxon>
    </lineage>
</organism>
<dbReference type="Gene3D" id="3.30.1380.10">
    <property type="match status" value="1"/>
</dbReference>
<proteinExistence type="predicted"/>
<reference evidence="3" key="1">
    <citation type="submission" date="2021-01" db="EMBL/GenBank/DDBJ databases">
        <title>Whole genome shotgun sequence of Cellulomonas chitinilytica NBRC 110799.</title>
        <authorList>
            <person name="Komaki H."/>
            <person name="Tamura T."/>
        </authorList>
    </citation>
    <scope>NUCLEOTIDE SEQUENCE</scope>
    <source>
        <strain evidence="3">NBRC 110799</strain>
    </source>
</reference>
<keyword evidence="4" id="KW-1185">Reference proteome</keyword>
<dbReference type="GO" id="GO:0008233">
    <property type="term" value="F:peptidase activity"/>
    <property type="evidence" value="ECO:0007669"/>
    <property type="project" value="InterPro"/>
</dbReference>
<dbReference type="Pfam" id="PF02557">
    <property type="entry name" value="VanY"/>
    <property type="match status" value="1"/>
</dbReference>
<dbReference type="EMBL" id="BONK01000002">
    <property type="protein sequence ID" value="GIG20018.1"/>
    <property type="molecule type" value="Genomic_DNA"/>
</dbReference>
<protein>
    <recommendedName>
        <fullName evidence="2">D-alanyl-D-alanine carboxypeptidase-like core domain-containing protein</fullName>
    </recommendedName>
</protein>